<dbReference type="PROSITE" id="PS50928">
    <property type="entry name" value="ABC_TM1"/>
    <property type="match status" value="1"/>
</dbReference>
<dbReference type="PANTHER" id="PTHR43470:SF5">
    <property type="entry name" value="PHOSPHATE TRANSPORT SYSTEM PERMEASE PROTEIN PSTA"/>
    <property type="match status" value="1"/>
</dbReference>
<reference evidence="12" key="1">
    <citation type="journal article" date="2014" name="Int. J. Syst. Evol. Microbiol.">
        <title>Complete genome sequence of Corynebacterium casei LMG S-19264T (=DSM 44701T), isolated from a smear-ripened cheese.</title>
        <authorList>
            <consortium name="US DOE Joint Genome Institute (JGI-PGF)"/>
            <person name="Walter F."/>
            <person name="Albersmeier A."/>
            <person name="Kalinowski J."/>
            <person name="Ruckert C."/>
        </authorList>
    </citation>
    <scope>NUCLEOTIDE SEQUENCE</scope>
    <source>
        <strain evidence="12">CGMCC 1.16012</strain>
    </source>
</reference>
<dbReference type="AlphaFoldDB" id="A0A917EH13"/>
<dbReference type="RefSeq" id="WP_095596350.1">
    <property type="nucleotide sequence ID" value="NZ_BMKN01000001.1"/>
</dbReference>
<evidence type="ECO:0000313" key="13">
    <source>
        <dbReference type="Proteomes" id="UP000606730"/>
    </source>
</evidence>
<dbReference type="OrthoDB" id="9807065at2"/>
<dbReference type="SUPFAM" id="SSF161098">
    <property type="entry name" value="MetI-like"/>
    <property type="match status" value="1"/>
</dbReference>
<feature type="transmembrane region" description="Helical" evidence="9">
    <location>
        <begin position="36"/>
        <end position="57"/>
    </location>
</feature>
<dbReference type="CDD" id="cd06261">
    <property type="entry name" value="TM_PBP2"/>
    <property type="match status" value="1"/>
</dbReference>
<dbReference type="InterPro" id="IPR005672">
    <property type="entry name" value="Phosphate_PstA"/>
</dbReference>
<keyword evidence="8 9" id="KW-0472">Membrane</keyword>
<sequence length="442" mass="47591">MTDATAQSPEPRKQSSLISSDARTAKRNAAEKRFRAYGLTAILMGLAFLVVLFVSIVRSGMPAFTRTVVDVEFVLTQEQFDASEKELFKTKAYSNLFIAELQDQLTASGLSIDFDAKAIERLLGKVGGTLREHYKANAADLGKPVQFELAASSRVDGYFKGRVSRDTLQDSRFLMLSDLDLVDALEEVGIIKQAFNWTFVTGADSGVDNPGGAGIGASVVGSFFMMIVVLVLSLPIGVAASIYLEEFAPQNRLTDLIEVNISNLAAVPSIVFGILGLAVFIQFMHLPQSAPLVGGLVLTLMTLPTIIISTRASLKSVPPSIRDAALGVGASKMQAVFHHVLPLAMPGILTGTIIGLAQALGETAPLLLIGMVGFVARGYPEGIVAGFTEANSAMPAQIYTWAARADVSFYEKAWGGIIVLLAFLLTMNIIAIILRRRFERRW</sequence>
<dbReference type="Proteomes" id="UP000606730">
    <property type="component" value="Unassembled WGS sequence"/>
</dbReference>
<organism evidence="12 13">
    <name type="scientific">Actibacterium pelagium</name>
    <dbReference type="NCBI Taxonomy" id="2029103"/>
    <lineage>
        <taxon>Bacteria</taxon>
        <taxon>Pseudomonadati</taxon>
        <taxon>Pseudomonadota</taxon>
        <taxon>Alphaproteobacteria</taxon>
        <taxon>Rhodobacterales</taxon>
        <taxon>Roseobacteraceae</taxon>
        <taxon>Actibacterium</taxon>
    </lineage>
</organism>
<evidence type="ECO:0000256" key="5">
    <source>
        <dbReference type="ARBA" id="ARBA00022475"/>
    </source>
</evidence>
<feature type="domain" description="ABC transmembrane type-1" evidence="11">
    <location>
        <begin position="219"/>
        <end position="431"/>
    </location>
</feature>
<evidence type="ECO:0000256" key="7">
    <source>
        <dbReference type="ARBA" id="ARBA00022989"/>
    </source>
</evidence>
<evidence type="ECO:0000256" key="1">
    <source>
        <dbReference type="ARBA" id="ARBA00004651"/>
    </source>
</evidence>
<feature type="transmembrane region" description="Helical" evidence="9">
    <location>
        <begin position="223"/>
        <end position="244"/>
    </location>
</feature>
<evidence type="ECO:0000256" key="2">
    <source>
        <dbReference type="ARBA" id="ARBA00007069"/>
    </source>
</evidence>
<dbReference type="InterPro" id="IPR000515">
    <property type="entry name" value="MetI-like"/>
</dbReference>
<reference evidence="12" key="2">
    <citation type="submission" date="2020-09" db="EMBL/GenBank/DDBJ databases">
        <authorList>
            <person name="Sun Q."/>
            <person name="Zhou Y."/>
        </authorList>
    </citation>
    <scope>NUCLEOTIDE SEQUENCE</scope>
    <source>
        <strain evidence="12">CGMCC 1.16012</strain>
    </source>
</reference>
<feature type="transmembrane region" description="Helical" evidence="9">
    <location>
        <begin position="413"/>
        <end position="434"/>
    </location>
</feature>
<dbReference type="GO" id="GO:0005315">
    <property type="term" value="F:phosphate transmembrane transporter activity"/>
    <property type="evidence" value="ECO:0007669"/>
    <property type="project" value="InterPro"/>
</dbReference>
<feature type="compositionally biased region" description="Polar residues" evidence="10">
    <location>
        <begin position="1"/>
        <end position="22"/>
    </location>
</feature>
<protein>
    <recommendedName>
        <fullName evidence="3 9">Phosphate transport system permease protein PstA</fullName>
    </recommendedName>
</protein>
<evidence type="ECO:0000259" key="11">
    <source>
        <dbReference type="PROSITE" id="PS50928"/>
    </source>
</evidence>
<feature type="region of interest" description="Disordered" evidence="10">
    <location>
        <begin position="1"/>
        <end position="24"/>
    </location>
</feature>
<feature type="transmembrane region" description="Helical" evidence="9">
    <location>
        <begin position="292"/>
        <end position="314"/>
    </location>
</feature>
<keyword evidence="6 9" id="KW-0812">Transmembrane</keyword>
<dbReference type="GO" id="GO:0005886">
    <property type="term" value="C:plasma membrane"/>
    <property type="evidence" value="ECO:0007669"/>
    <property type="project" value="UniProtKB-SubCell"/>
</dbReference>
<dbReference type="PANTHER" id="PTHR43470">
    <property type="entry name" value="PHOSPHATE TRANSPORT SYSTEM PERMEASE PROTEIN PSTA-RELATED"/>
    <property type="match status" value="1"/>
</dbReference>
<keyword evidence="13" id="KW-1185">Reference proteome</keyword>
<dbReference type="NCBIfam" id="TIGR00974">
    <property type="entry name" value="3a0107s02c"/>
    <property type="match status" value="1"/>
</dbReference>
<evidence type="ECO:0000313" key="12">
    <source>
        <dbReference type="EMBL" id="GGE42602.1"/>
    </source>
</evidence>
<comment type="caution">
    <text evidence="12">The sequence shown here is derived from an EMBL/GenBank/DDBJ whole genome shotgun (WGS) entry which is preliminary data.</text>
</comment>
<dbReference type="GO" id="GO:0035435">
    <property type="term" value="P:phosphate ion transmembrane transport"/>
    <property type="evidence" value="ECO:0007669"/>
    <property type="project" value="InterPro"/>
</dbReference>
<dbReference type="EMBL" id="BMKN01000001">
    <property type="protein sequence ID" value="GGE42602.1"/>
    <property type="molecule type" value="Genomic_DNA"/>
</dbReference>
<dbReference type="InterPro" id="IPR024573">
    <property type="entry name" value="DUF3333"/>
</dbReference>
<evidence type="ECO:0000256" key="3">
    <source>
        <dbReference type="ARBA" id="ARBA00016864"/>
    </source>
</evidence>
<dbReference type="Pfam" id="PF00528">
    <property type="entry name" value="BPD_transp_1"/>
    <property type="match status" value="1"/>
</dbReference>
<feature type="transmembrane region" description="Helical" evidence="9">
    <location>
        <begin position="264"/>
        <end position="286"/>
    </location>
</feature>
<evidence type="ECO:0000256" key="4">
    <source>
        <dbReference type="ARBA" id="ARBA00022448"/>
    </source>
</evidence>
<name>A0A917EH13_9RHOB</name>
<feature type="transmembrane region" description="Helical" evidence="9">
    <location>
        <begin position="335"/>
        <end position="357"/>
    </location>
</feature>
<comment type="subcellular location">
    <subcellularLocation>
        <location evidence="9">Cell inner membrane</location>
        <topology evidence="9">Multi-pass membrane protein</topology>
    </subcellularLocation>
    <subcellularLocation>
        <location evidence="1">Cell membrane</location>
        <topology evidence="1">Multi-pass membrane protein</topology>
    </subcellularLocation>
</comment>
<keyword evidence="7 9" id="KW-1133">Transmembrane helix</keyword>
<comment type="similarity">
    <text evidence="2 9">Belongs to the binding-protein-dependent transport system permease family. CysTW subfamily.</text>
</comment>
<dbReference type="InterPro" id="IPR035906">
    <property type="entry name" value="MetI-like_sf"/>
</dbReference>
<evidence type="ECO:0000256" key="8">
    <source>
        <dbReference type="ARBA" id="ARBA00023136"/>
    </source>
</evidence>
<evidence type="ECO:0000256" key="6">
    <source>
        <dbReference type="ARBA" id="ARBA00022692"/>
    </source>
</evidence>
<dbReference type="Pfam" id="PF11812">
    <property type="entry name" value="DUF3333"/>
    <property type="match status" value="1"/>
</dbReference>
<gene>
    <name evidence="12" type="primary">pstA</name>
    <name evidence="12" type="ORF">GCM10011517_07710</name>
</gene>
<keyword evidence="5 9" id="KW-1003">Cell membrane</keyword>
<dbReference type="Gene3D" id="1.10.3720.10">
    <property type="entry name" value="MetI-like"/>
    <property type="match status" value="1"/>
</dbReference>
<proteinExistence type="inferred from homology"/>
<evidence type="ECO:0000256" key="10">
    <source>
        <dbReference type="SAM" id="MobiDB-lite"/>
    </source>
</evidence>
<keyword evidence="4" id="KW-0813">Transport</keyword>
<accession>A0A917EH13</accession>
<evidence type="ECO:0000256" key="9">
    <source>
        <dbReference type="RuleBase" id="RU363043"/>
    </source>
</evidence>